<name>A0ABU4RU92_9GAMM</name>
<proteinExistence type="inferred from homology"/>
<keyword evidence="4" id="KW-0964">Secreted</keyword>
<dbReference type="NCBIfam" id="TIGR02550">
    <property type="entry name" value="flagell_flgL"/>
    <property type="match status" value="1"/>
</dbReference>
<dbReference type="InterPro" id="IPR046358">
    <property type="entry name" value="Flagellin_C"/>
</dbReference>
<gene>
    <name evidence="8" type="primary">flgL</name>
    <name evidence="8" type="ORF">SCD92_03700</name>
</gene>
<protein>
    <submittedName>
        <fullName evidence="8">Flagellar hook-associated protein FlgL</fullName>
    </submittedName>
</protein>
<keyword evidence="8" id="KW-0282">Flagellum</keyword>
<keyword evidence="5" id="KW-0975">Bacterial flagellum</keyword>
<evidence type="ECO:0000313" key="8">
    <source>
        <dbReference type="EMBL" id="MDX6848450.1"/>
    </source>
</evidence>
<evidence type="ECO:0000256" key="1">
    <source>
        <dbReference type="ARBA" id="ARBA00004365"/>
    </source>
</evidence>
<evidence type="ECO:0000256" key="4">
    <source>
        <dbReference type="ARBA" id="ARBA00022525"/>
    </source>
</evidence>
<comment type="similarity">
    <text evidence="3">Belongs to the bacterial flagellin family.</text>
</comment>
<feature type="domain" description="Flagellin C-terminal" evidence="7">
    <location>
        <begin position="454"/>
        <end position="536"/>
    </location>
</feature>
<keyword evidence="8" id="KW-0966">Cell projection</keyword>
<evidence type="ECO:0000256" key="3">
    <source>
        <dbReference type="ARBA" id="ARBA00005709"/>
    </source>
</evidence>
<keyword evidence="9" id="KW-1185">Reference proteome</keyword>
<dbReference type="EMBL" id="JAXAFO010000004">
    <property type="protein sequence ID" value="MDX6848450.1"/>
    <property type="molecule type" value="Genomic_DNA"/>
</dbReference>
<reference evidence="8 9" key="1">
    <citation type="submission" date="2023-11" db="EMBL/GenBank/DDBJ databases">
        <title>Gilvimarinus fulvus sp. nov., isolated from the surface of Kelp.</title>
        <authorList>
            <person name="Sun Y.Y."/>
            <person name="Gong Y."/>
            <person name="Du Z.J."/>
        </authorList>
    </citation>
    <scope>NUCLEOTIDE SEQUENCE [LARGE SCALE GENOMIC DNA]</scope>
    <source>
        <strain evidence="8 9">SDUM040013</strain>
    </source>
</reference>
<evidence type="ECO:0000259" key="7">
    <source>
        <dbReference type="Pfam" id="PF00700"/>
    </source>
</evidence>
<evidence type="ECO:0000259" key="6">
    <source>
        <dbReference type="Pfam" id="PF00669"/>
    </source>
</evidence>
<comment type="subcellular location">
    <subcellularLocation>
        <location evidence="1">Bacterial flagellum</location>
    </subcellularLocation>
    <subcellularLocation>
        <location evidence="2">Secreted</location>
    </subcellularLocation>
</comment>
<sequence length="538" mass="57024">MRVSTSQIFNIANIGMANAQSAVTKTQEQIATGKRVLSPADDPVAATQILQLTQEVARTEQFSKNIDIAENNLNLEEVALKSITNLVQRMQELAVSAGNTAVLTTDDYKAIIAEADSRIDELLNLQNTRNASGQYIFAGYQGATKPFEADGGGNYSYHGDEGQLRLNASDSVTVPVSDSGKRIFVDVESSHNTFYTEASASNEANPPARISVGEVVDQELFDELYPDDLVIRFNNPSDTNPPASNFTVLERTSGKVLLANERYVDGGEIEVAGAKFNIFGAAYPGQASTPATLPFTFGAPVDFSAAASEVNITVGGRTETLVLDQNVTNAADLANALTATANTVANSGASQNAAKLSSLGINVDATGFSVAGGWNVTVAYGDANTDSVMGFATTGVGTTSVDGVVGEAGDSFTVNSTQKQGLLTSLSRFSQAMKEFDGSQQSRDHLEDVVAKTITNLDNAVTNLSIVQGEVGARLNTLESAKELNADNKLYTETVLSDLRDLDYAEAATRLEIESFVLSASQQSFIKVSNLSLFNFLS</sequence>
<comment type="caution">
    <text evidence="8">The sequence shown here is derived from an EMBL/GenBank/DDBJ whole genome shotgun (WGS) entry which is preliminary data.</text>
</comment>
<feature type="domain" description="Flagellin N-terminal" evidence="6">
    <location>
        <begin position="3"/>
        <end position="141"/>
    </location>
</feature>
<accession>A0ABU4RU92</accession>
<dbReference type="Pfam" id="PF00700">
    <property type="entry name" value="Flagellin_C"/>
    <property type="match status" value="1"/>
</dbReference>
<evidence type="ECO:0000313" key="9">
    <source>
        <dbReference type="Proteomes" id="UP001273505"/>
    </source>
</evidence>
<dbReference type="SUPFAM" id="SSF64518">
    <property type="entry name" value="Phase 1 flagellin"/>
    <property type="match status" value="1"/>
</dbReference>
<dbReference type="PANTHER" id="PTHR42792:SF1">
    <property type="entry name" value="FLAGELLAR HOOK-ASSOCIATED PROTEIN 3"/>
    <property type="match status" value="1"/>
</dbReference>
<dbReference type="Gene3D" id="1.20.1330.10">
    <property type="entry name" value="f41 fragment of flagellin, N-terminal domain"/>
    <property type="match status" value="2"/>
</dbReference>
<evidence type="ECO:0000256" key="2">
    <source>
        <dbReference type="ARBA" id="ARBA00004613"/>
    </source>
</evidence>
<evidence type="ECO:0000256" key="5">
    <source>
        <dbReference type="ARBA" id="ARBA00023143"/>
    </source>
</evidence>
<dbReference type="InterPro" id="IPR001492">
    <property type="entry name" value="Flagellin"/>
</dbReference>
<dbReference type="InterPro" id="IPR001029">
    <property type="entry name" value="Flagellin_N"/>
</dbReference>
<dbReference type="Pfam" id="PF00669">
    <property type="entry name" value="Flagellin_N"/>
    <property type="match status" value="1"/>
</dbReference>
<keyword evidence="8" id="KW-0969">Cilium</keyword>
<dbReference type="PANTHER" id="PTHR42792">
    <property type="entry name" value="FLAGELLIN"/>
    <property type="match status" value="1"/>
</dbReference>
<dbReference type="RefSeq" id="WP_302721291.1">
    <property type="nucleotide sequence ID" value="NZ_JAULRU010000264.1"/>
</dbReference>
<organism evidence="8 9">
    <name type="scientific">Gilvimarinus gilvus</name>
    <dbReference type="NCBI Taxonomy" id="3058038"/>
    <lineage>
        <taxon>Bacteria</taxon>
        <taxon>Pseudomonadati</taxon>
        <taxon>Pseudomonadota</taxon>
        <taxon>Gammaproteobacteria</taxon>
        <taxon>Cellvibrionales</taxon>
        <taxon>Cellvibrionaceae</taxon>
        <taxon>Gilvimarinus</taxon>
    </lineage>
</organism>
<dbReference type="InterPro" id="IPR013384">
    <property type="entry name" value="Flagell_FlgL"/>
</dbReference>
<dbReference type="Proteomes" id="UP001273505">
    <property type="component" value="Unassembled WGS sequence"/>
</dbReference>